<organism evidence="3">
    <name type="scientific">marine sediment metagenome</name>
    <dbReference type="NCBI Taxonomy" id="412755"/>
    <lineage>
        <taxon>unclassified sequences</taxon>
        <taxon>metagenomes</taxon>
        <taxon>ecological metagenomes</taxon>
    </lineage>
</organism>
<comment type="caution">
    <text evidence="3">The sequence shown here is derived from an EMBL/GenBank/DDBJ whole genome shotgun (WGS) entry which is preliminary data.</text>
</comment>
<dbReference type="InterPro" id="IPR000014">
    <property type="entry name" value="PAS"/>
</dbReference>
<dbReference type="AlphaFoldDB" id="A0A0F9CZH9"/>
<dbReference type="Pfam" id="PF00989">
    <property type="entry name" value="PAS"/>
    <property type="match status" value="1"/>
</dbReference>
<dbReference type="SUPFAM" id="SSF55785">
    <property type="entry name" value="PYP-like sensor domain (PAS domain)"/>
    <property type="match status" value="3"/>
</dbReference>
<dbReference type="PANTHER" id="PTHR44757:SF2">
    <property type="entry name" value="BIOFILM ARCHITECTURE MAINTENANCE PROTEIN MBAA"/>
    <property type="match status" value="1"/>
</dbReference>
<protein>
    <recommendedName>
        <fullName evidence="4">PAC domain-containing protein</fullName>
    </recommendedName>
</protein>
<evidence type="ECO:0008006" key="4">
    <source>
        <dbReference type="Google" id="ProtNLM"/>
    </source>
</evidence>
<dbReference type="CDD" id="cd00130">
    <property type="entry name" value="PAS"/>
    <property type="match status" value="2"/>
</dbReference>
<dbReference type="Pfam" id="PF08448">
    <property type="entry name" value="PAS_4"/>
    <property type="match status" value="1"/>
</dbReference>
<dbReference type="GO" id="GO:0006355">
    <property type="term" value="P:regulation of DNA-templated transcription"/>
    <property type="evidence" value="ECO:0007669"/>
    <property type="project" value="InterPro"/>
</dbReference>
<dbReference type="InterPro" id="IPR052155">
    <property type="entry name" value="Biofilm_reg_signaling"/>
</dbReference>
<accession>A0A0F9CZH9</accession>
<name>A0A0F9CZH9_9ZZZZ</name>
<dbReference type="PANTHER" id="PTHR44757">
    <property type="entry name" value="DIGUANYLATE CYCLASE DGCP"/>
    <property type="match status" value="1"/>
</dbReference>
<dbReference type="InterPro" id="IPR013767">
    <property type="entry name" value="PAS_fold"/>
</dbReference>
<dbReference type="PROSITE" id="PS50112">
    <property type="entry name" value="PAS"/>
    <property type="match status" value="1"/>
</dbReference>
<dbReference type="EMBL" id="LAZR01033881">
    <property type="protein sequence ID" value="KKL46861.1"/>
    <property type="molecule type" value="Genomic_DNA"/>
</dbReference>
<gene>
    <name evidence="3" type="ORF">LCGC14_2341340</name>
</gene>
<feature type="domain" description="PAC" evidence="2">
    <location>
        <begin position="228"/>
        <end position="284"/>
    </location>
</feature>
<dbReference type="NCBIfam" id="TIGR00229">
    <property type="entry name" value="sensory_box"/>
    <property type="match status" value="1"/>
</dbReference>
<sequence length="369" mass="43671">MESALKIHNKIGKIFSENIDDLIFILNEKFQCEYMNFQYFSEKIQIDDFIHQEDIKQVKKLFKSIFKIGVGTGEAQIKLEGISFNWYEIKGRSFVDNEDNKKKILLICRDISKFKQLEFEYKKSQARFGVITNTLPEIKYWKLLVSKEGIVAVQKTREMLELVIDNIPQLIYWKDTNLVYLGCNRNFASKNKLKDPSNITGKTDKDLIWVKNNLDYIQKCERNVIYNDKPEFMVIESFISVHGRKEWYEINRIPLHNLEGKVEGVLSTYEDITIRRDAEQKLQESEEKYRSILDNIKEGYFEVDLKGSFTFFNNAFSELVEIPKDDLIGINFQDFVNEENKIKIFTVYNELYSSGNPINNFQFQFIRKN</sequence>
<dbReference type="InterPro" id="IPR035965">
    <property type="entry name" value="PAS-like_dom_sf"/>
</dbReference>
<proteinExistence type="predicted"/>
<feature type="non-terminal residue" evidence="3">
    <location>
        <position position="369"/>
    </location>
</feature>
<evidence type="ECO:0000259" key="1">
    <source>
        <dbReference type="PROSITE" id="PS50112"/>
    </source>
</evidence>
<dbReference type="SMART" id="SM00091">
    <property type="entry name" value="PAS"/>
    <property type="match status" value="1"/>
</dbReference>
<feature type="domain" description="PAS" evidence="1">
    <location>
        <begin position="285"/>
        <end position="355"/>
    </location>
</feature>
<dbReference type="Gene3D" id="3.30.450.20">
    <property type="entry name" value="PAS domain"/>
    <property type="match status" value="3"/>
</dbReference>
<reference evidence="3" key="1">
    <citation type="journal article" date="2015" name="Nature">
        <title>Complex archaea that bridge the gap between prokaryotes and eukaryotes.</title>
        <authorList>
            <person name="Spang A."/>
            <person name="Saw J.H."/>
            <person name="Jorgensen S.L."/>
            <person name="Zaremba-Niedzwiedzka K."/>
            <person name="Martijn J."/>
            <person name="Lind A.E."/>
            <person name="van Eijk R."/>
            <person name="Schleper C."/>
            <person name="Guy L."/>
            <person name="Ettema T.J."/>
        </authorList>
    </citation>
    <scope>NUCLEOTIDE SEQUENCE</scope>
</reference>
<dbReference type="PROSITE" id="PS50113">
    <property type="entry name" value="PAC"/>
    <property type="match status" value="1"/>
</dbReference>
<dbReference type="InterPro" id="IPR013656">
    <property type="entry name" value="PAS_4"/>
</dbReference>
<evidence type="ECO:0000313" key="3">
    <source>
        <dbReference type="EMBL" id="KKL46861.1"/>
    </source>
</evidence>
<evidence type="ECO:0000259" key="2">
    <source>
        <dbReference type="PROSITE" id="PS50113"/>
    </source>
</evidence>
<dbReference type="InterPro" id="IPR000700">
    <property type="entry name" value="PAS-assoc_C"/>
</dbReference>